<comment type="caution">
    <text evidence="1">The sequence shown here is derived from an EMBL/GenBank/DDBJ whole genome shotgun (WGS) entry which is preliminary data.</text>
</comment>
<keyword evidence="2" id="KW-1185">Reference proteome</keyword>
<evidence type="ECO:0000313" key="1">
    <source>
        <dbReference type="EMBL" id="TQF05904.1"/>
    </source>
</evidence>
<reference evidence="1 2" key="1">
    <citation type="submission" date="2019-06" db="EMBL/GenBank/DDBJ databases">
        <title>Description of Kitasatospora acidophila sp. nov. isolated from pine grove soil, and reclassification of Streptomyces novaecaesareae to Kitasatospora novaeceasareae comb. nov.</title>
        <authorList>
            <person name="Kim M.J."/>
        </authorList>
    </citation>
    <scope>NUCLEOTIDE SEQUENCE [LARGE SCALE GENOMIC DNA]</scope>
    <source>
        <strain evidence="1 2">MMS16-CNU292</strain>
    </source>
</reference>
<dbReference type="EMBL" id="VIGB01000003">
    <property type="protein sequence ID" value="TQF05904.1"/>
    <property type="molecule type" value="Genomic_DNA"/>
</dbReference>
<dbReference type="AlphaFoldDB" id="A0A540WBV5"/>
<dbReference type="OrthoDB" id="3577809at2"/>
<organism evidence="1 2">
    <name type="scientific">Kitasatospora acidiphila</name>
    <dbReference type="NCBI Taxonomy" id="2567942"/>
    <lineage>
        <taxon>Bacteria</taxon>
        <taxon>Bacillati</taxon>
        <taxon>Actinomycetota</taxon>
        <taxon>Actinomycetes</taxon>
        <taxon>Kitasatosporales</taxon>
        <taxon>Streptomycetaceae</taxon>
        <taxon>Kitasatospora</taxon>
    </lineage>
</organism>
<accession>A0A540WBV5</accession>
<gene>
    <name evidence="1" type="ORF">E6W39_31360</name>
</gene>
<evidence type="ECO:0000313" key="2">
    <source>
        <dbReference type="Proteomes" id="UP000319103"/>
    </source>
</evidence>
<proteinExistence type="predicted"/>
<sequence length="63" mass="7014">MQLTRLVGSCDDGECPTLYLTDRGTLAVQGEQVTEHGLQIPSHEKLVEIPIELIRKAVRDNLI</sequence>
<name>A0A540WBV5_9ACTN</name>
<protein>
    <submittedName>
        <fullName evidence="1">Uncharacterized protein</fullName>
    </submittedName>
</protein>
<dbReference type="Proteomes" id="UP000319103">
    <property type="component" value="Unassembled WGS sequence"/>
</dbReference>
<dbReference type="RefSeq" id="WP_141636354.1">
    <property type="nucleotide sequence ID" value="NZ_VIGB01000003.1"/>
</dbReference>